<proteinExistence type="inferred from homology"/>
<feature type="transmembrane region" description="Helical" evidence="8">
    <location>
        <begin position="249"/>
        <end position="276"/>
    </location>
</feature>
<evidence type="ECO:0000313" key="9">
    <source>
        <dbReference type="Proteomes" id="UP000050795"/>
    </source>
</evidence>
<protein>
    <submittedName>
        <fullName evidence="10">Uncharacterized protein</fullName>
    </submittedName>
</protein>
<dbReference type="GO" id="GO:0005886">
    <property type="term" value="C:plasma membrane"/>
    <property type="evidence" value="ECO:0007669"/>
    <property type="project" value="UniProtKB-SubCell"/>
</dbReference>
<dbReference type="PANTHER" id="PTHR11785">
    <property type="entry name" value="AMINO ACID TRANSPORTER"/>
    <property type="match status" value="1"/>
</dbReference>
<feature type="transmembrane region" description="Helical" evidence="8">
    <location>
        <begin position="144"/>
        <end position="165"/>
    </location>
</feature>
<reference evidence="10" key="2">
    <citation type="submission" date="2023-11" db="UniProtKB">
        <authorList>
            <consortium name="WormBaseParasite"/>
        </authorList>
    </citation>
    <scope>IDENTIFICATION</scope>
</reference>
<feature type="transmembrane region" description="Helical" evidence="8">
    <location>
        <begin position="404"/>
        <end position="425"/>
    </location>
</feature>
<keyword evidence="3" id="KW-0813">Transport</keyword>
<organism evidence="9 10">
    <name type="scientific">Trichobilharzia regenti</name>
    <name type="common">Nasal bird schistosome</name>
    <dbReference type="NCBI Taxonomy" id="157069"/>
    <lineage>
        <taxon>Eukaryota</taxon>
        <taxon>Metazoa</taxon>
        <taxon>Spiralia</taxon>
        <taxon>Lophotrochozoa</taxon>
        <taxon>Platyhelminthes</taxon>
        <taxon>Trematoda</taxon>
        <taxon>Digenea</taxon>
        <taxon>Strigeidida</taxon>
        <taxon>Schistosomatoidea</taxon>
        <taxon>Schistosomatidae</taxon>
        <taxon>Trichobilharzia</taxon>
    </lineage>
</organism>
<dbReference type="GO" id="GO:0015179">
    <property type="term" value="F:L-amino acid transmembrane transporter activity"/>
    <property type="evidence" value="ECO:0007669"/>
    <property type="project" value="TreeGrafter"/>
</dbReference>
<feature type="transmembrane region" description="Helical" evidence="8">
    <location>
        <begin position="296"/>
        <end position="324"/>
    </location>
</feature>
<feature type="transmembrane region" description="Helical" evidence="8">
    <location>
        <begin position="344"/>
        <end position="363"/>
    </location>
</feature>
<feature type="transmembrane region" description="Helical" evidence="8">
    <location>
        <begin position="431"/>
        <end position="451"/>
    </location>
</feature>
<evidence type="ECO:0000256" key="3">
    <source>
        <dbReference type="ARBA" id="ARBA00022448"/>
    </source>
</evidence>
<evidence type="ECO:0000256" key="5">
    <source>
        <dbReference type="ARBA" id="ARBA00022692"/>
    </source>
</evidence>
<dbReference type="PIRSF" id="PIRSF006060">
    <property type="entry name" value="AA_transporter"/>
    <property type="match status" value="1"/>
</dbReference>
<keyword evidence="6 8" id="KW-1133">Transmembrane helix</keyword>
<evidence type="ECO:0000256" key="2">
    <source>
        <dbReference type="ARBA" id="ARBA00007040"/>
    </source>
</evidence>
<feature type="transmembrane region" description="Helical" evidence="8">
    <location>
        <begin position="24"/>
        <end position="45"/>
    </location>
</feature>
<comment type="similarity">
    <text evidence="2">Belongs to the amino acid-polyamine-organocation (APC) superfamily. L-type amino acid transporter (LAT) (TC 2.A.3.8) family.</text>
</comment>
<feature type="transmembrane region" description="Helical" evidence="8">
    <location>
        <begin position="219"/>
        <end position="237"/>
    </location>
</feature>
<comment type="subcellular location">
    <subcellularLocation>
        <location evidence="1">Cell membrane</location>
        <topology evidence="1">Multi-pass membrane protein</topology>
    </subcellularLocation>
</comment>
<evidence type="ECO:0000256" key="8">
    <source>
        <dbReference type="SAM" id="Phobius"/>
    </source>
</evidence>
<evidence type="ECO:0000256" key="4">
    <source>
        <dbReference type="ARBA" id="ARBA00022475"/>
    </source>
</evidence>
<dbReference type="InterPro" id="IPR002293">
    <property type="entry name" value="AA/rel_permease1"/>
</dbReference>
<dbReference type="Pfam" id="PF13520">
    <property type="entry name" value="AA_permease_2"/>
    <property type="match status" value="1"/>
</dbReference>
<dbReference type="Proteomes" id="UP000050795">
    <property type="component" value="Unassembled WGS sequence"/>
</dbReference>
<dbReference type="InterPro" id="IPR050598">
    <property type="entry name" value="AminoAcid_Transporter"/>
</dbReference>
<feature type="transmembrane region" description="Helical" evidence="8">
    <location>
        <begin position="91"/>
        <end position="110"/>
    </location>
</feature>
<evidence type="ECO:0000313" key="10">
    <source>
        <dbReference type="WBParaSite" id="TREG1_101210.1"/>
    </source>
</evidence>
<evidence type="ECO:0000256" key="6">
    <source>
        <dbReference type="ARBA" id="ARBA00022989"/>
    </source>
</evidence>
<feature type="transmembrane region" description="Helical" evidence="8">
    <location>
        <begin position="369"/>
        <end position="392"/>
    </location>
</feature>
<evidence type="ECO:0000256" key="1">
    <source>
        <dbReference type="ARBA" id="ARBA00004651"/>
    </source>
</evidence>
<dbReference type="Gene3D" id="1.20.1740.10">
    <property type="entry name" value="Amino acid/polyamine transporter I"/>
    <property type="match status" value="1"/>
</dbReference>
<accession>A0AA85IPN0</accession>
<keyword evidence="9" id="KW-1185">Reference proteome</keyword>
<sequence length="479" mass="53109">MVKNRVDDNSDEGRNDDVVKMKKSIGLVNSITIIIGSIIGSGIFVSPTGILENVRSIGASLIIWVGCGLFSLMGAYCYAELGTMIHRSGGDYAYVLEAFGSFMGFLRLWIEVMVARPATLTVVALTFAKYILQPIFPDCTQPDTILRCLAAVCIIILGFINSASVRWSTRVQDIFTYAKVTALILIIVTGIVEICRGHVDEFREPFGGSNWDPGSIAKAFYSGLFAYAGWNYLNCMIEELKNPRRDLPFAIVFSCLAVTVIYSLANIAYITVVPVSEVLTTPAVAVTFANKMYGPAWWIMPIFVAFSTFGGVNGNLLTTSRIFFVASREAHMPKVISFLHTDRLTPIPAVLFTCITGLAYLLITDIYVLMTYMGFVEWLAVGICVFLVIYFRRTRPNLERPVRVPLFFVYTYLIVTSLLILFTFIGAPTESLMGVIIILTGIPVYLVCCVWKNKPIAFQRAIYNISLGTQKLLNVVPET</sequence>
<feature type="transmembrane region" description="Helical" evidence="8">
    <location>
        <begin position="177"/>
        <end position="199"/>
    </location>
</feature>
<keyword evidence="7 8" id="KW-0472">Membrane</keyword>
<reference evidence="9" key="1">
    <citation type="submission" date="2022-06" db="EMBL/GenBank/DDBJ databases">
        <authorList>
            <person name="Berger JAMES D."/>
            <person name="Berger JAMES D."/>
        </authorList>
    </citation>
    <scope>NUCLEOTIDE SEQUENCE [LARGE SCALE GENOMIC DNA]</scope>
</reference>
<name>A0AA85IPN0_TRIRE</name>
<dbReference type="PANTHER" id="PTHR11785:SF531">
    <property type="entry name" value="LARGE NEUTRAL AMINO ACIDS TRANSPORTER SMALL SUBUNIT 1"/>
    <property type="match status" value="1"/>
</dbReference>
<keyword evidence="4" id="KW-1003">Cell membrane</keyword>
<keyword evidence="5 8" id="KW-0812">Transmembrane</keyword>
<dbReference type="AlphaFoldDB" id="A0AA85IPN0"/>
<feature type="transmembrane region" description="Helical" evidence="8">
    <location>
        <begin position="57"/>
        <end position="79"/>
    </location>
</feature>
<evidence type="ECO:0000256" key="7">
    <source>
        <dbReference type="ARBA" id="ARBA00023136"/>
    </source>
</evidence>
<dbReference type="WBParaSite" id="TREG1_101210.1">
    <property type="protein sequence ID" value="TREG1_101210.1"/>
    <property type="gene ID" value="TREG1_101210"/>
</dbReference>
<dbReference type="FunFam" id="1.20.1740.10:FF:000003">
    <property type="entry name" value="Y+L amino acid transporter 1 isoform X1"/>
    <property type="match status" value="1"/>
</dbReference>